<feature type="transmembrane region" description="Helical" evidence="1">
    <location>
        <begin position="6"/>
        <end position="29"/>
    </location>
</feature>
<gene>
    <name evidence="3" type="ORF">V2H45_11860</name>
</gene>
<proteinExistence type="predicted"/>
<keyword evidence="4" id="KW-1185">Reference proteome</keyword>
<dbReference type="AlphaFoldDB" id="A0AAW9Q3M9"/>
<sequence>MKLNPTLIAAILLGVTVIGTAGFISIGAITHRMDIPTFISSWSTPQILVSDLAQGKLKPVLLIDVRSPEEFAEDRIGRSQLVPLTEIETGLGISQVQKIAQQYEQKHQTQPTIVLYCTSGMRSTKAYKLLAGTGLKFVVLTGGIEAWRRDIPAVKDAGIFAKVE</sequence>
<dbReference type="Pfam" id="PF00581">
    <property type="entry name" value="Rhodanese"/>
    <property type="match status" value="1"/>
</dbReference>
<dbReference type="InterPro" id="IPR001763">
    <property type="entry name" value="Rhodanese-like_dom"/>
</dbReference>
<evidence type="ECO:0000313" key="3">
    <source>
        <dbReference type="EMBL" id="MEE3717448.1"/>
    </source>
</evidence>
<evidence type="ECO:0000256" key="1">
    <source>
        <dbReference type="SAM" id="Phobius"/>
    </source>
</evidence>
<comment type="caution">
    <text evidence="3">The sequence shown here is derived from an EMBL/GenBank/DDBJ whole genome shotgun (WGS) entry which is preliminary data.</text>
</comment>
<dbReference type="GO" id="GO:0004792">
    <property type="term" value="F:thiosulfate-cyanide sulfurtransferase activity"/>
    <property type="evidence" value="ECO:0007669"/>
    <property type="project" value="TreeGrafter"/>
</dbReference>
<keyword evidence="1" id="KW-0812">Transmembrane</keyword>
<keyword evidence="1" id="KW-1133">Transmembrane helix</keyword>
<dbReference type="SMART" id="SM00450">
    <property type="entry name" value="RHOD"/>
    <property type="match status" value="1"/>
</dbReference>
<dbReference type="InterPro" id="IPR036873">
    <property type="entry name" value="Rhodanese-like_dom_sf"/>
</dbReference>
<feature type="domain" description="Rhodanese" evidence="2">
    <location>
        <begin position="56"/>
        <end position="156"/>
    </location>
</feature>
<protein>
    <submittedName>
        <fullName evidence="3">Rhodanese-like domain-containing protein</fullName>
    </submittedName>
</protein>
<dbReference type="SUPFAM" id="SSF52821">
    <property type="entry name" value="Rhodanese/Cell cycle control phosphatase"/>
    <property type="match status" value="1"/>
</dbReference>
<evidence type="ECO:0000313" key="4">
    <source>
        <dbReference type="Proteomes" id="UP001333818"/>
    </source>
</evidence>
<organism evidence="3 4">
    <name type="scientific">Tumidithrix elongata BACA0141</name>
    <dbReference type="NCBI Taxonomy" id="2716417"/>
    <lineage>
        <taxon>Bacteria</taxon>
        <taxon>Bacillati</taxon>
        <taxon>Cyanobacteriota</taxon>
        <taxon>Cyanophyceae</taxon>
        <taxon>Pseudanabaenales</taxon>
        <taxon>Pseudanabaenaceae</taxon>
        <taxon>Tumidithrix</taxon>
        <taxon>Tumidithrix elongata</taxon>
    </lineage>
</organism>
<name>A0AAW9Q3M9_9CYAN</name>
<dbReference type="RefSeq" id="WP_330483877.1">
    <property type="nucleotide sequence ID" value="NZ_JAZBJZ010000042.1"/>
</dbReference>
<dbReference type="PANTHER" id="PTHR44086:SF10">
    <property type="entry name" value="THIOSULFATE SULFURTRANSFERASE_RHODANESE-LIKE DOMAIN-CONTAINING PROTEIN 3"/>
    <property type="match status" value="1"/>
</dbReference>
<reference evidence="3" key="1">
    <citation type="submission" date="2024-01" db="EMBL/GenBank/DDBJ databases">
        <title>Bank of Algae and Cyanobacteria of the Azores (BACA) strain genomes.</title>
        <authorList>
            <person name="Luz R."/>
            <person name="Cordeiro R."/>
            <person name="Fonseca A."/>
            <person name="Goncalves V."/>
        </authorList>
    </citation>
    <scope>NUCLEOTIDE SEQUENCE</scope>
    <source>
        <strain evidence="3">BACA0141</strain>
    </source>
</reference>
<dbReference type="PANTHER" id="PTHR44086">
    <property type="entry name" value="THIOSULFATE SULFURTRANSFERASE RDL2, MITOCHONDRIAL-RELATED"/>
    <property type="match status" value="1"/>
</dbReference>
<dbReference type="Proteomes" id="UP001333818">
    <property type="component" value="Unassembled WGS sequence"/>
</dbReference>
<dbReference type="Gene3D" id="3.40.250.10">
    <property type="entry name" value="Rhodanese-like domain"/>
    <property type="match status" value="1"/>
</dbReference>
<keyword evidence="1" id="KW-0472">Membrane</keyword>
<dbReference type="EMBL" id="JAZBJZ010000042">
    <property type="protein sequence ID" value="MEE3717448.1"/>
    <property type="molecule type" value="Genomic_DNA"/>
</dbReference>
<dbReference type="PROSITE" id="PS50206">
    <property type="entry name" value="RHODANESE_3"/>
    <property type="match status" value="1"/>
</dbReference>
<evidence type="ECO:0000259" key="2">
    <source>
        <dbReference type="PROSITE" id="PS50206"/>
    </source>
</evidence>
<dbReference type="CDD" id="cd00158">
    <property type="entry name" value="RHOD"/>
    <property type="match status" value="1"/>
</dbReference>
<accession>A0AAW9Q3M9</accession>